<keyword evidence="1" id="KW-1277">Toxin-antitoxin system</keyword>
<protein>
    <submittedName>
        <fullName evidence="2">Type II toxin-antitoxin system RelE/ParE family toxin</fullName>
    </submittedName>
</protein>
<evidence type="ECO:0000256" key="1">
    <source>
        <dbReference type="ARBA" id="ARBA00022649"/>
    </source>
</evidence>
<accession>A0AAU8M2X2</accession>
<dbReference type="Gene3D" id="3.30.2310.20">
    <property type="entry name" value="RelE-like"/>
    <property type="match status" value="1"/>
</dbReference>
<reference evidence="2" key="1">
    <citation type="journal article" date="2024" name="Syst. Appl. Microbiol.">
        <title>First single-strain enrichments of Electrothrix cable bacteria, description of E. aestuarii sp. nov. and E. rattekaaiensis sp. nov., and proposal of a cable bacteria taxonomy following the rules of the SeqCode.</title>
        <authorList>
            <person name="Plum-Jensen L.E."/>
            <person name="Schramm A."/>
            <person name="Marshall I.P.G."/>
        </authorList>
    </citation>
    <scope>NUCLEOTIDE SEQUENCE</scope>
    <source>
        <strain evidence="2">Rat1</strain>
    </source>
</reference>
<gene>
    <name evidence="2" type="ORF">Q3M24_11930</name>
</gene>
<proteinExistence type="predicted"/>
<dbReference type="Pfam" id="PF05016">
    <property type="entry name" value="ParE_toxin"/>
    <property type="match status" value="1"/>
</dbReference>
<dbReference type="KEGG" id="eaj:Q3M24_11930"/>
<reference evidence="2" key="2">
    <citation type="submission" date="2024-06" db="EMBL/GenBank/DDBJ databases">
        <authorList>
            <person name="Plum-Jensen L.E."/>
            <person name="Schramm A."/>
            <person name="Marshall I.P.G."/>
        </authorList>
    </citation>
    <scope>NUCLEOTIDE SEQUENCE</scope>
    <source>
        <strain evidence="2">Rat1</strain>
    </source>
</reference>
<dbReference type="EMBL" id="CP159373">
    <property type="protein sequence ID" value="XCN75443.1"/>
    <property type="molecule type" value="Genomic_DNA"/>
</dbReference>
<dbReference type="InterPro" id="IPR007712">
    <property type="entry name" value="RelE/ParE_toxin"/>
</dbReference>
<organism evidence="2">
    <name type="scientific">Candidatus Electrothrix aestuarii</name>
    <dbReference type="NCBI Taxonomy" id="3062594"/>
    <lineage>
        <taxon>Bacteria</taxon>
        <taxon>Pseudomonadati</taxon>
        <taxon>Thermodesulfobacteriota</taxon>
        <taxon>Desulfobulbia</taxon>
        <taxon>Desulfobulbales</taxon>
        <taxon>Desulfobulbaceae</taxon>
        <taxon>Candidatus Electrothrix</taxon>
    </lineage>
</organism>
<evidence type="ECO:0000313" key="2">
    <source>
        <dbReference type="EMBL" id="XCN75443.1"/>
    </source>
</evidence>
<dbReference type="InterPro" id="IPR035093">
    <property type="entry name" value="RelE/ParE_toxin_dom_sf"/>
</dbReference>
<dbReference type="AlphaFoldDB" id="A0AAU8M2X2"/>
<name>A0AAU8M2X2_9BACT</name>
<sequence>MYYEACAARLGERFLAAVELGTEQIRENLETWPHVGSGIQRYLLPQFPYSLLYRNDPDEIVIIAVMHQKQRPYYWIDRCA</sequence>